<dbReference type="Proteomes" id="UP000634780">
    <property type="component" value="Unassembled WGS sequence"/>
</dbReference>
<dbReference type="InterPro" id="IPR014043">
    <property type="entry name" value="Acyl_transferase_dom"/>
</dbReference>
<evidence type="ECO:0000259" key="5">
    <source>
        <dbReference type="SMART" id="SM00827"/>
    </source>
</evidence>
<dbReference type="SUPFAM" id="SSF52151">
    <property type="entry name" value="FabD/lysophospholipase-like"/>
    <property type="match status" value="1"/>
</dbReference>
<comment type="caution">
    <text evidence="6">The sequence shown here is derived from an EMBL/GenBank/DDBJ whole genome shotgun (WGS) entry which is preliminary data.</text>
</comment>
<dbReference type="InterPro" id="IPR016035">
    <property type="entry name" value="Acyl_Trfase/lysoPLipase"/>
</dbReference>
<proteinExistence type="predicted"/>
<dbReference type="PANTHER" id="PTHR42681">
    <property type="entry name" value="MALONYL-COA-ACYL CARRIER PROTEIN TRANSACYLASE, MITOCHONDRIAL"/>
    <property type="match status" value="1"/>
</dbReference>
<evidence type="ECO:0000256" key="3">
    <source>
        <dbReference type="ARBA" id="ARBA00023315"/>
    </source>
</evidence>
<dbReference type="InterPro" id="IPR001227">
    <property type="entry name" value="Ac_transferase_dom_sf"/>
</dbReference>
<dbReference type="PANTHER" id="PTHR42681:SF1">
    <property type="entry name" value="MALONYL-COA-ACYL CARRIER PROTEIN TRANSACYLASE, MITOCHONDRIAL"/>
    <property type="match status" value="1"/>
</dbReference>
<evidence type="ECO:0000313" key="6">
    <source>
        <dbReference type="EMBL" id="MBJ3812387.1"/>
    </source>
</evidence>
<dbReference type="RefSeq" id="WP_190120294.1">
    <property type="nucleotide sequence ID" value="NZ_BMVR01000023.1"/>
</dbReference>
<dbReference type="EC" id="2.3.1.39" evidence="1"/>
<comment type="catalytic activity">
    <reaction evidence="4">
        <text>holo-[ACP] + malonyl-CoA = malonyl-[ACP] + CoA</text>
        <dbReference type="Rhea" id="RHEA:41792"/>
        <dbReference type="Rhea" id="RHEA-COMP:9623"/>
        <dbReference type="Rhea" id="RHEA-COMP:9685"/>
        <dbReference type="ChEBI" id="CHEBI:57287"/>
        <dbReference type="ChEBI" id="CHEBI:57384"/>
        <dbReference type="ChEBI" id="CHEBI:64479"/>
        <dbReference type="ChEBI" id="CHEBI:78449"/>
        <dbReference type="EC" id="2.3.1.39"/>
    </reaction>
</comment>
<dbReference type="SUPFAM" id="SSF55048">
    <property type="entry name" value="Probable ACP-binding domain of malonyl-CoA ACP transacylase"/>
    <property type="match status" value="1"/>
</dbReference>
<dbReference type="Gene3D" id="3.40.366.10">
    <property type="entry name" value="Malonyl-Coenzyme A Acyl Carrier Protein, domain 2"/>
    <property type="match status" value="1"/>
</dbReference>
<keyword evidence="3" id="KW-0012">Acyltransferase</keyword>
<protein>
    <recommendedName>
        <fullName evidence="1">[acyl-carrier-protein] S-malonyltransferase</fullName>
        <ecNumber evidence="1">2.3.1.39</ecNumber>
    </recommendedName>
</protein>
<organism evidence="6 7">
    <name type="scientific">Streptomyces flavofungini</name>
    <dbReference type="NCBI Taxonomy" id="68200"/>
    <lineage>
        <taxon>Bacteria</taxon>
        <taxon>Bacillati</taxon>
        <taxon>Actinomycetota</taxon>
        <taxon>Actinomycetes</taxon>
        <taxon>Kitasatosporales</taxon>
        <taxon>Streptomycetaceae</taxon>
        <taxon>Streptomyces</taxon>
    </lineage>
</organism>
<sequence>MSDTHSPDGTTRIQAPLGPDGARLVLFTAPDTNTLRQHLVETWAHTTLLPGPRHHSIDTAAPDRVRAACVVQDHSQLVRAAQKISRWLDEGHAVRFDVRSGTFLHTHAGTAPRIGLLFPGQAVPYEPDGGAWARQLPFAAARYPDAPSATTGPGRDTSVDQPAIITASLTGLNLLEQLGIQAVAAVGHSLGELGALHWAGAMTEQTLLRTAAVRGQRMQQLGVPGVMANLSCPPETARDFTDGQQAWVACENSPDHTVVAGTTTGMTEICHQAGATGIEMTPLPVSRAFHTPLVAEAAEAFAHDLAALHLSESTQPVYSTVTGDRLGSGTDLKRLLSEQITAPVRFTSAVRAADNSVDLWIEVGPGRALSKLLGRFTTTPVVSTDSTGADLDGLFHTLAALHCSGFQPHPAALDLEPV</sequence>
<dbReference type="Pfam" id="PF00698">
    <property type="entry name" value="Acyl_transf_1"/>
    <property type="match status" value="1"/>
</dbReference>
<dbReference type="EMBL" id="JAEKOZ010000036">
    <property type="protein sequence ID" value="MBJ3812387.1"/>
    <property type="molecule type" value="Genomic_DNA"/>
</dbReference>
<accession>A0ABS0XGQ5</accession>
<name>A0ABS0XGQ5_9ACTN</name>
<keyword evidence="2" id="KW-0808">Transferase</keyword>
<evidence type="ECO:0000313" key="7">
    <source>
        <dbReference type="Proteomes" id="UP000634780"/>
    </source>
</evidence>
<feature type="domain" description="Malonyl-CoA:ACP transacylase (MAT)" evidence="5">
    <location>
        <begin position="117"/>
        <end position="403"/>
    </location>
</feature>
<evidence type="ECO:0000256" key="2">
    <source>
        <dbReference type="ARBA" id="ARBA00022679"/>
    </source>
</evidence>
<keyword evidence="7" id="KW-1185">Reference proteome</keyword>
<evidence type="ECO:0000256" key="4">
    <source>
        <dbReference type="ARBA" id="ARBA00048462"/>
    </source>
</evidence>
<reference evidence="6 7" key="1">
    <citation type="submission" date="2020-12" db="EMBL/GenBank/DDBJ databases">
        <title>Streptomyces typhae sp. nov., a novel endophytic actinomycete isolated from the root of cattail pollen (Typha angustifolia L.).</title>
        <authorList>
            <person name="Peng C."/>
            <person name="Liu C."/>
        </authorList>
    </citation>
    <scope>NUCLEOTIDE SEQUENCE [LARGE SCALE GENOMIC DNA]</scope>
    <source>
        <strain evidence="6 7">JCM 4753</strain>
    </source>
</reference>
<dbReference type="SMART" id="SM00827">
    <property type="entry name" value="PKS_AT"/>
    <property type="match status" value="1"/>
</dbReference>
<dbReference type="InterPro" id="IPR016036">
    <property type="entry name" value="Malonyl_transacylase_ACP-bd"/>
</dbReference>
<evidence type="ECO:0000256" key="1">
    <source>
        <dbReference type="ARBA" id="ARBA00013258"/>
    </source>
</evidence>
<dbReference type="InterPro" id="IPR050858">
    <property type="entry name" value="Mal-CoA-ACP_Trans/PKS_FabD"/>
</dbReference>
<gene>
    <name evidence="6" type="ORF">JGB26_35790</name>
</gene>